<dbReference type="EMBL" id="JABSTR010000007">
    <property type="protein sequence ID" value="KAH9376020.1"/>
    <property type="molecule type" value="Genomic_DNA"/>
</dbReference>
<evidence type="ECO:0000256" key="1">
    <source>
        <dbReference type="SAM" id="MobiDB-lite"/>
    </source>
</evidence>
<feature type="compositionally biased region" description="Low complexity" evidence="1">
    <location>
        <begin position="187"/>
        <end position="198"/>
    </location>
</feature>
<dbReference type="Proteomes" id="UP000821853">
    <property type="component" value="Chromosome 5"/>
</dbReference>
<evidence type="ECO:0000313" key="2">
    <source>
        <dbReference type="EMBL" id="KAH9376020.1"/>
    </source>
</evidence>
<keyword evidence="3" id="KW-1185">Reference proteome</keyword>
<feature type="compositionally biased region" description="Pro residues" evidence="1">
    <location>
        <begin position="114"/>
        <end position="130"/>
    </location>
</feature>
<organism evidence="2 3">
    <name type="scientific">Haemaphysalis longicornis</name>
    <name type="common">Bush tick</name>
    <dbReference type="NCBI Taxonomy" id="44386"/>
    <lineage>
        <taxon>Eukaryota</taxon>
        <taxon>Metazoa</taxon>
        <taxon>Ecdysozoa</taxon>
        <taxon>Arthropoda</taxon>
        <taxon>Chelicerata</taxon>
        <taxon>Arachnida</taxon>
        <taxon>Acari</taxon>
        <taxon>Parasitiformes</taxon>
        <taxon>Ixodida</taxon>
        <taxon>Ixodoidea</taxon>
        <taxon>Ixodidae</taxon>
        <taxon>Haemaphysalinae</taxon>
        <taxon>Haemaphysalis</taxon>
    </lineage>
</organism>
<feature type="region of interest" description="Disordered" evidence="1">
    <location>
        <begin position="173"/>
        <end position="211"/>
    </location>
</feature>
<gene>
    <name evidence="2" type="ORF">HPB48_005674</name>
</gene>
<reference evidence="2 3" key="1">
    <citation type="journal article" date="2020" name="Cell">
        <title>Large-Scale Comparative Analyses of Tick Genomes Elucidate Their Genetic Diversity and Vector Capacities.</title>
        <authorList>
            <consortium name="Tick Genome and Microbiome Consortium (TIGMIC)"/>
            <person name="Jia N."/>
            <person name="Wang J."/>
            <person name="Shi W."/>
            <person name="Du L."/>
            <person name="Sun Y."/>
            <person name="Zhan W."/>
            <person name="Jiang J.F."/>
            <person name="Wang Q."/>
            <person name="Zhang B."/>
            <person name="Ji P."/>
            <person name="Bell-Sakyi L."/>
            <person name="Cui X.M."/>
            <person name="Yuan T.T."/>
            <person name="Jiang B.G."/>
            <person name="Yang W.F."/>
            <person name="Lam T.T."/>
            <person name="Chang Q.C."/>
            <person name="Ding S.J."/>
            <person name="Wang X.J."/>
            <person name="Zhu J.G."/>
            <person name="Ruan X.D."/>
            <person name="Zhao L."/>
            <person name="Wei J.T."/>
            <person name="Ye R.Z."/>
            <person name="Que T.C."/>
            <person name="Du C.H."/>
            <person name="Zhou Y.H."/>
            <person name="Cheng J.X."/>
            <person name="Dai P.F."/>
            <person name="Guo W.B."/>
            <person name="Han X.H."/>
            <person name="Huang E.J."/>
            <person name="Li L.F."/>
            <person name="Wei W."/>
            <person name="Gao Y.C."/>
            <person name="Liu J.Z."/>
            <person name="Shao H.Z."/>
            <person name="Wang X."/>
            <person name="Wang C.C."/>
            <person name="Yang T.C."/>
            <person name="Huo Q.B."/>
            <person name="Li W."/>
            <person name="Chen H.Y."/>
            <person name="Chen S.E."/>
            <person name="Zhou L.G."/>
            <person name="Ni X.B."/>
            <person name="Tian J.H."/>
            <person name="Sheng Y."/>
            <person name="Liu T."/>
            <person name="Pan Y.S."/>
            <person name="Xia L.Y."/>
            <person name="Li J."/>
            <person name="Zhao F."/>
            <person name="Cao W.C."/>
        </authorList>
    </citation>
    <scope>NUCLEOTIDE SEQUENCE [LARGE SCALE GENOMIC DNA]</scope>
    <source>
        <strain evidence="2">HaeL-2018</strain>
    </source>
</reference>
<sequence length="259" mass="27991">MCRRCCEGMLLLLLLYRGRRRAPVLLLLLLLLLLLAPLGAPVLEPHLQWACVSVCLPLPLGEPSAAAHLHSLLAQVYAQRELLPQRHIRVVGARKRRLQMCQLLFAEDGPVPAPPPGAPGLLPSSPPPPTRAGCCQPAAAATAPLAGLRRERPFHMKMAARVRRAAAEIESLDAFSAPPPPPPPTSARPAKSARRANPCGKPQSAESRKAPLAKSAYKILRGFPGAPSALVRRRRPNFSLPRTSAGLYARLGRSLSFFF</sequence>
<name>A0A9J6GPE3_HAELO</name>
<dbReference type="AlphaFoldDB" id="A0A9J6GPE3"/>
<feature type="region of interest" description="Disordered" evidence="1">
    <location>
        <begin position="114"/>
        <end position="135"/>
    </location>
</feature>
<dbReference type="VEuPathDB" id="VectorBase:HLOH_042381"/>
<comment type="caution">
    <text evidence="2">The sequence shown here is derived from an EMBL/GenBank/DDBJ whole genome shotgun (WGS) entry which is preliminary data.</text>
</comment>
<proteinExistence type="predicted"/>
<protein>
    <submittedName>
        <fullName evidence="2">Uncharacterized protein</fullName>
    </submittedName>
</protein>
<feature type="compositionally biased region" description="Pro residues" evidence="1">
    <location>
        <begin position="177"/>
        <end position="186"/>
    </location>
</feature>
<accession>A0A9J6GPE3</accession>
<evidence type="ECO:0000313" key="3">
    <source>
        <dbReference type="Proteomes" id="UP000821853"/>
    </source>
</evidence>